<protein>
    <recommendedName>
        <fullName evidence="4">Polyhydroxyalkanoate biosynthesis repressor PhaR</fullName>
    </recommendedName>
</protein>
<comment type="caution">
    <text evidence="2">The sequence shown here is derived from an EMBL/GenBank/DDBJ whole genome shotgun (WGS) entry which is preliminary data.</text>
</comment>
<proteinExistence type="predicted"/>
<evidence type="ECO:0008006" key="4">
    <source>
        <dbReference type="Google" id="ProtNLM"/>
    </source>
</evidence>
<dbReference type="EMBL" id="VIVN01000001">
    <property type="protein sequence ID" value="TWE09061.1"/>
    <property type="molecule type" value="Genomic_DNA"/>
</dbReference>
<keyword evidence="1" id="KW-0175">Coiled coil</keyword>
<dbReference type="RefSeq" id="WP_144562667.1">
    <property type="nucleotide sequence ID" value="NZ_VIVN01000001.1"/>
</dbReference>
<evidence type="ECO:0000313" key="2">
    <source>
        <dbReference type="EMBL" id="TWE09061.1"/>
    </source>
</evidence>
<dbReference type="AlphaFoldDB" id="A0A561E0C6"/>
<sequence>MTNDKTYQPLEGIKRISDMWERRMNGLLYMMSDNNEFVKLLKVGTDSHARYLELLRKRQELVAGVMNIPTKKDVAKVAKLSIQAEEKVDVLEEQIWNLQDSLVEVNKGNIEMFQEIISIVKKIRDDVKKVEINHANELSAVQLELKELKQELSQLKDIKSELENMRNLLKEEKHKDKDKDLVLAAAGTTES</sequence>
<dbReference type="Proteomes" id="UP000319671">
    <property type="component" value="Unassembled WGS sequence"/>
</dbReference>
<evidence type="ECO:0000313" key="3">
    <source>
        <dbReference type="Proteomes" id="UP000319671"/>
    </source>
</evidence>
<keyword evidence="3" id="KW-1185">Reference proteome</keyword>
<name>A0A561E0C6_9BACI</name>
<gene>
    <name evidence="2" type="ORF">FB550_1011093</name>
</gene>
<feature type="coiled-coil region" evidence="1">
    <location>
        <begin position="74"/>
        <end position="101"/>
    </location>
</feature>
<reference evidence="2 3" key="1">
    <citation type="submission" date="2019-06" db="EMBL/GenBank/DDBJ databases">
        <title>Sorghum-associated microbial communities from plants grown in Nebraska, USA.</title>
        <authorList>
            <person name="Schachtman D."/>
        </authorList>
    </citation>
    <scope>NUCLEOTIDE SEQUENCE [LARGE SCALE GENOMIC DNA]</scope>
    <source>
        <strain evidence="2 3">2482</strain>
    </source>
</reference>
<organism evidence="2 3">
    <name type="scientific">Neobacillus bataviensis</name>
    <dbReference type="NCBI Taxonomy" id="220685"/>
    <lineage>
        <taxon>Bacteria</taxon>
        <taxon>Bacillati</taxon>
        <taxon>Bacillota</taxon>
        <taxon>Bacilli</taxon>
        <taxon>Bacillales</taxon>
        <taxon>Bacillaceae</taxon>
        <taxon>Neobacillus</taxon>
    </lineage>
</organism>
<accession>A0A561E0C6</accession>
<evidence type="ECO:0000256" key="1">
    <source>
        <dbReference type="SAM" id="Coils"/>
    </source>
</evidence>
<feature type="coiled-coil region" evidence="1">
    <location>
        <begin position="131"/>
        <end position="179"/>
    </location>
</feature>